<evidence type="ECO:0000256" key="1">
    <source>
        <dbReference type="SAM" id="Phobius"/>
    </source>
</evidence>
<organism evidence="2 3">
    <name type="scientific">Marinobacter excellens HL-55</name>
    <dbReference type="NCBI Taxonomy" id="1305731"/>
    <lineage>
        <taxon>Bacteria</taxon>
        <taxon>Pseudomonadati</taxon>
        <taxon>Pseudomonadota</taxon>
        <taxon>Gammaproteobacteria</taxon>
        <taxon>Pseudomonadales</taxon>
        <taxon>Marinobacteraceae</taxon>
        <taxon>Marinobacter</taxon>
    </lineage>
</organism>
<sequence length="130" mass="15208">MDANWFQIFADLLLLFHTLLVAFVIFGLVATLVGYFRQWNWVRNLWFRLSHLVVIGIVVLQAWLGVLCPLTIWEMELRAKAGQGGYEGSFVQHWLETILYYNAPDWVFILVYTLFGALVVASWFLVKPRR</sequence>
<dbReference type="PATRIC" id="fig|1305731.5.peg.2718"/>
<evidence type="ECO:0000313" key="3">
    <source>
        <dbReference type="Proteomes" id="UP000050416"/>
    </source>
</evidence>
<feature type="transmembrane region" description="Helical" evidence="1">
    <location>
        <begin position="12"/>
        <end position="37"/>
    </location>
</feature>
<accession>A0A0P8B788</accession>
<feature type="transmembrane region" description="Helical" evidence="1">
    <location>
        <begin position="49"/>
        <end position="72"/>
    </location>
</feature>
<dbReference type="Pfam" id="PF10861">
    <property type="entry name" value="DUF2784"/>
    <property type="match status" value="1"/>
</dbReference>
<dbReference type="InterPro" id="IPR021218">
    <property type="entry name" value="DUF2784"/>
</dbReference>
<proteinExistence type="predicted"/>
<dbReference type="Proteomes" id="UP000050416">
    <property type="component" value="Unassembled WGS sequence"/>
</dbReference>
<comment type="caution">
    <text evidence="2">The sequence shown here is derived from an EMBL/GenBank/DDBJ whole genome shotgun (WGS) entry which is preliminary data.</text>
</comment>
<feature type="transmembrane region" description="Helical" evidence="1">
    <location>
        <begin position="106"/>
        <end position="126"/>
    </location>
</feature>
<dbReference type="OrthoDB" id="370375at2"/>
<name>A0A0P8B788_9GAMM</name>
<evidence type="ECO:0008006" key="4">
    <source>
        <dbReference type="Google" id="ProtNLM"/>
    </source>
</evidence>
<dbReference type="AlphaFoldDB" id="A0A0P8B788"/>
<keyword evidence="1" id="KW-0472">Membrane</keyword>
<dbReference type="EMBL" id="LJZQ01000006">
    <property type="protein sequence ID" value="KPQ29398.1"/>
    <property type="molecule type" value="Genomic_DNA"/>
</dbReference>
<keyword evidence="1" id="KW-1133">Transmembrane helix</keyword>
<keyword evidence="1" id="KW-0812">Transmembrane</keyword>
<evidence type="ECO:0000313" key="2">
    <source>
        <dbReference type="EMBL" id="KPQ29398.1"/>
    </source>
</evidence>
<reference evidence="2 3" key="1">
    <citation type="submission" date="2015-09" db="EMBL/GenBank/DDBJ databases">
        <title>Identification and resolution of microdiversity through metagenomic sequencing of parallel consortia.</title>
        <authorList>
            <person name="Nelson W.C."/>
            <person name="Romine M.F."/>
            <person name="Lindemann S.R."/>
        </authorList>
    </citation>
    <scope>NUCLEOTIDE SEQUENCE [LARGE SCALE GENOMIC DNA]</scope>
    <source>
        <strain evidence="2">HL-55</strain>
    </source>
</reference>
<gene>
    <name evidence="2" type="ORF">HLUCCX14_06055</name>
</gene>
<protein>
    <recommendedName>
        <fullName evidence="4">DUF2784 domain-containing protein</fullName>
    </recommendedName>
</protein>